<gene>
    <name evidence="5" type="primary">sepF</name>
    <name evidence="7" type="ORF">HMPREF0078_0751</name>
</gene>
<feature type="region of interest" description="Disordered" evidence="6">
    <location>
        <begin position="29"/>
        <end position="82"/>
    </location>
</feature>
<comment type="subunit">
    <text evidence="5">Homodimer. Interacts with FtsZ.</text>
</comment>
<comment type="subcellular location">
    <subcellularLocation>
        <location evidence="5">Cytoplasm</location>
    </subcellularLocation>
    <text evidence="5">Localizes to the division site, in a FtsZ-dependent manner.</text>
</comment>
<comment type="similarity">
    <text evidence="5">Belongs to the SepF family.</text>
</comment>
<proteinExistence type="inferred from homology"/>
<dbReference type="GO" id="GO:0005737">
    <property type="term" value="C:cytoplasm"/>
    <property type="evidence" value="ECO:0007669"/>
    <property type="project" value="UniProtKB-SubCell"/>
</dbReference>
<dbReference type="PANTHER" id="PTHR35798">
    <property type="entry name" value="CELL DIVISION PROTEIN SEPF"/>
    <property type="match status" value="1"/>
</dbReference>
<sequence>MDQKYLVKGCIKMLDKFKEFIGIDDDYDEYDEEVDEEEEVEKTSEKTEKTYSPSSTYDFSSTMSSDNAKTSSYSSFSNDYSSNNKARKIRGGDNIVSMNSNNRSFGKSTSNSFRISIQEPLSYDEDGPKIVDDILDKKVVVLNLEMLEVDKKRQILDFVSGAVYALEGTVEKVSKGIFVICPKGVDIDNYVEDQISSGNYNQL</sequence>
<evidence type="ECO:0000256" key="4">
    <source>
        <dbReference type="ARBA" id="ARBA00044936"/>
    </source>
</evidence>
<keyword evidence="8" id="KW-1185">Reference proteome</keyword>
<dbReference type="eggNOG" id="COG1799">
    <property type="taxonomic scope" value="Bacteria"/>
</dbReference>
<keyword evidence="2 5" id="KW-0717">Septation</keyword>
<dbReference type="GO" id="GO:0000917">
    <property type="term" value="P:division septum assembly"/>
    <property type="evidence" value="ECO:0007669"/>
    <property type="project" value="UniProtKB-KW"/>
</dbReference>
<keyword evidence="3 5" id="KW-0131">Cell cycle</keyword>
<organism evidence="7 8">
    <name type="scientific">Anaerococcus vaginalis ATCC 51170</name>
    <dbReference type="NCBI Taxonomy" id="655811"/>
    <lineage>
        <taxon>Bacteria</taxon>
        <taxon>Bacillati</taxon>
        <taxon>Bacillota</taxon>
        <taxon>Tissierellia</taxon>
        <taxon>Tissierellales</taxon>
        <taxon>Peptoniphilaceae</taxon>
        <taxon>Anaerococcus</taxon>
    </lineage>
</organism>
<evidence type="ECO:0000256" key="2">
    <source>
        <dbReference type="ARBA" id="ARBA00023210"/>
    </source>
</evidence>
<feature type="compositionally biased region" description="Low complexity" evidence="6">
    <location>
        <begin position="50"/>
        <end position="82"/>
    </location>
</feature>
<feature type="compositionally biased region" description="Acidic residues" evidence="6">
    <location>
        <begin position="29"/>
        <end position="40"/>
    </location>
</feature>
<dbReference type="InterPro" id="IPR038594">
    <property type="entry name" value="SepF-like_sf"/>
</dbReference>
<evidence type="ECO:0000313" key="8">
    <source>
        <dbReference type="Proteomes" id="UP000003821"/>
    </source>
</evidence>
<dbReference type="InterPro" id="IPR007561">
    <property type="entry name" value="Cell_div_SepF/SepF-rel"/>
</dbReference>
<evidence type="ECO:0000313" key="7">
    <source>
        <dbReference type="EMBL" id="EEU12780.1"/>
    </source>
</evidence>
<evidence type="ECO:0000256" key="3">
    <source>
        <dbReference type="ARBA" id="ARBA00023306"/>
    </source>
</evidence>
<evidence type="ECO:0000256" key="5">
    <source>
        <dbReference type="HAMAP-Rule" id="MF_01197"/>
    </source>
</evidence>
<dbReference type="Pfam" id="PF04472">
    <property type="entry name" value="SepF"/>
    <property type="match status" value="1"/>
</dbReference>
<accession>C7HU00</accession>
<dbReference type="GO" id="GO:0043093">
    <property type="term" value="P:FtsZ-dependent cytokinesis"/>
    <property type="evidence" value="ECO:0007669"/>
    <property type="project" value="UniProtKB-UniRule"/>
</dbReference>
<comment type="caution">
    <text evidence="7">The sequence shown here is derived from an EMBL/GenBank/DDBJ whole genome shotgun (WGS) entry which is preliminary data.</text>
</comment>
<dbReference type="AlphaFoldDB" id="C7HU00"/>
<dbReference type="HOGENOM" id="CLU_078499_4_0_9"/>
<protein>
    <recommendedName>
        <fullName evidence="5">Cell division protein SepF</fullName>
    </recommendedName>
</protein>
<dbReference type="Gene3D" id="3.30.110.150">
    <property type="entry name" value="SepF-like protein"/>
    <property type="match status" value="1"/>
</dbReference>
<reference evidence="7 8" key="1">
    <citation type="submission" date="2009-08" db="EMBL/GenBank/DDBJ databases">
        <authorList>
            <person name="Muzny D."/>
            <person name="Qin X."/>
            <person name="Deng J."/>
            <person name="Jiang H."/>
            <person name="Liu Y."/>
            <person name="Qu J."/>
            <person name="Song X.-Z."/>
            <person name="Zhang L."/>
            <person name="Thornton R."/>
            <person name="Coyle M."/>
            <person name="Francisco L."/>
            <person name="Jackson L."/>
            <person name="Javaid M."/>
            <person name="Korchina V."/>
            <person name="Kovar C."/>
            <person name="Mata R."/>
            <person name="Mathew T."/>
            <person name="Ngo R."/>
            <person name="Nguyen L."/>
            <person name="Nguyen N."/>
            <person name="Okwuonu G."/>
            <person name="Ongeri F."/>
            <person name="Pham C."/>
            <person name="Simmons D."/>
            <person name="Wilczek-Boney K."/>
            <person name="Hale W."/>
            <person name="Jakkamsetti A."/>
            <person name="Pham P."/>
            <person name="Ruth R."/>
            <person name="San Lucas F."/>
            <person name="Warren J."/>
            <person name="Zhang J."/>
            <person name="Zhao Z."/>
            <person name="Zhou C."/>
            <person name="Zhu D."/>
            <person name="Lee S."/>
            <person name="Bess C."/>
            <person name="Blankenburg K."/>
            <person name="Forbes L."/>
            <person name="Fu Q."/>
            <person name="Gubbala S."/>
            <person name="Hirani K."/>
            <person name="Jayaseelan J.C."/>
            <person name="Lara F."/>
            <person name="Munidasa M."/>
            <person name="Palculict T."/>
            <person name="Patil S."/>
            <person name="Pu L.-L."/>
            <person name="Saada N."/>
            <person name="Tang L."/>
            <person name="Weissenberger G."/>
            <person name="Zhu Y."/>
            <person name="Hemphill L."/>
            <person name="Shang Y."/>
            <person name="Youmans B."/>
            <person name="Ayvaz T."/>
            <person name="Ross M."/>
            <person name="Santibanez J."/>
            <person name="Aqrawi P."/>
            <person name="Gross S."/>
            <person name="Joshi V."/>
            <person name="Fowler G."/>
            <person name="Nazareth L."/>
            <person name="Reid J."/>
            <person name="Worley K."/>
            <person name="Petrosino J."/>
            <person name="Highlander S."/>
            <person name="Gibbs R."/>
            <person name="Gibbs R."/>
        </authorList>
    </citation>
    <scope>NUCLEOTIDE SEQUENCE [LARGE SCALE GENOMIC DNA]</scope>
    <source>
        <strain evidence="7 8">ATCC 51170</strain>
    </source>
</reference>
<evidence type="ECO:0000256" key="6">
    <source>
        <dbReference type="SAM" id="MobiDB-lite"/>
    </source>
</evidence>
<dbReference type="Proteomes" id="UP000003821">
    <property type="component" value="Unassembled WGS sequence"/>
</dbReference>
<dbReference type="HAMAP" id="MF_01197">
    <property type="entry name" value="SepF"/>
    <property type="match status" value="1"/>
</dbReference>
<keyword evidence="1 5" id="KW-0132">Cell division</keyword>
<comment type="function">
    <text evidence="4 5">Cell division protein that is part of the divisome complex and is recruited early to the Z-ring. Probably stimulates Z-ring formation, perhaps through the cross-linking of FtsZ protofilaments. Its function overlaps with FtsA.</text>
</comment>
<evidence type="ECO:0000256" key="1">
    <source>
        <dbReference type="ARBA" id="ARBA00022618"/>
    </source>
</evidence>
<dbReference type="PANTHER" id="PTHR35798:SF1">
    <property type="entry name" value="CELL DIVISION PROTEIN SEPF"/>
    <property type="match status" value="1"/>
</dbReference>
<dbReference type="InterPro" id="IPR023052">
    <property type="entry name" value="Cell_div_SepF"/>
</dbReference>
<name>C7HU00_9FIRM</name>
<dbReference type="EMBL" id="ACXU01000011">
    <property type="protein sequence ID" value="EEU12780.1"/>
    <property type="molecule type" value="Genomic_DNA"/>
</dbReference>
<keyword evidence="5" id="KW-0963">Cytoplasm</keyword>